<dbReference type="EC" id="3.1.1.-" evidence="6"/>
<evidence type="ECO:0000256" key="4">
    <source>
        <dbReference type="ARBA" id="ARBA00022512"/>
    </source>
</evidence>
<keyword evidence="6" id="KW-0378">Hydrolase</keyword>
<reference evidence="7" key="1">
    <citation type="submission" date="2016-11" db="EMBL/GenBank/DDBJ databases">
        <title>The genome of Nicotiana attenuata.</title>
        <authorList>
            <person name="Xu S."/>
            <person name="Brockmoeller T."/>
            <person name="Gaquerel E."/>
            <person name="Navarro A."/>
            <person name="Kuhl H."/>
            <person name="Gase K."/>
            <person name="Ling Z."/>
            <person name="Zhou W."/>
            <person name="Kreitzer C."/>
            <person name="Stanke M."/>
            <person name="Tang H."/>
            <person name="Lyons E."/>
            <person name="Pandey P."/>
            <person name="Pandey S.P."/>
            <person name="Timmermann B."/>
            <person name="Baldwin I.T."/>
        </authorList>
    </citation>
    <scope>NUCLEOTIDE SEQUENCE [LARGE SCALE GENOMIC DNA]</scope>
    <source>
        <strain evidence="7">UT</strain>
    </source>
</reference>
<keyword evidence="6" id="KW-0964">Secreted</keyword>
<keyword evidence="5 6" id="KW-0961">Cell wall biogenesis/degradation</keyword>
<dbReference type="STRING" id="49451.A0A1J6K991"/>
<protein>
    <recommendedName>
        <fullName evidence="6">Pectin acetylesterase</fullName>
        <ecNumber evidence="6">3.1.1.-</ecNumber>
    </recommendedName>
</protein>
<dbReference type="InterPro" id="IPR004963">
    <property type="entry name" value="PAE/NOTUM"/>
</dbReference>
<evidence type="ECO:0000256" key="5">
    <source>
        <dbReference type="ARBA" id="ARBA00023316"/>
    </source>
</evidence>
<comment type="caution">
    <text evidence="7">The sequence shown here is derived from an EMBL/GenBank/DDBJ whole genome shotgun (WGS) entry which is preliminary data.</text>
</comment>
<dbReference type="GO" id="GO:0071555">
    <property type="term" value="P:cell wall organization"/>
    <property type="evidence" value="ECO:0007669"/>
    <property type="project" value="UniProtKB-KW"/>
</dbReference>
<evidence type="ECO:0000256" key="3">
    <source>
        <dbReference type="ARBA" id="ARBA00005784"/>
    </source>
</evidence>
<feature type="non-terminal residue" evidence="7">
    <location>
        <position position="1"/>
    </location>
</feature>
<comment type="function">
    <text evidence="1 6">Hydrolyzes acetyl esters in homogalacturonan regions of pectin. In type I primary cell wall, galacturonic acid residues of pectin can be acetylated at the O-2 and O-3 positions. Decreasing the degree of acetylation of pectin gels in vitro alters their physical properties.</text>
</comment>
<dbReference type="EMBL" id="MJEQ01007437">
    <property type="protein sequence ID" value="OIT19419.1"/>
    <property type="molecule type" value="Genomic_DNA"/>
</dbReference>
<evidence type="ECO:0000256" key="1">
    <source>
        <dbReference type="ARBA" id="ARBA00003534"/>
    </source>
</evidence>
<accession>A0A1J6K991</accession>
<gene>
    <name evidence="7" type="primary">PAE8_18</name>
    <name evidence="7" type="ORF">A4A49_66033</name>
</gene>
<dbReference type="GO" id="GO:0016787">
    <property type="term" value="F:hydrolase activity"/>
    <property type="evidence" value="ECO:0007669"/>
    <property type="project" value="UniProtKB-KW"/>
</dbReference>
<comment type="subcellular location">
    <subcellularLocation>
        <location evidence="2 6">Secreted</location>
        <location evidence="2 6">Cell wall</location>
    </subcellularLocation>
</comment>
<dbReference type="AlphaFoldDB" id="A0A1J6K991"/>
<proteinExistence type="inferred from homology"/>
<name>A0A1J6K991_NICAT</name>
<organism evidence="7 8">
    <name type="scientific">Nicotiana attenuata</name>
    <name type="common">Coyote tobacco</name>
    <dbReference type="NCBI Taxonomy" id="49451"/>
    <lineage>
        <taxon>Eukaryota</taxon>
        <taxon>Viridiplantae</taxon>
        <taxon>Streptophyta</taxon>
        <taxon>Embryophyta</taxon>
        <taxon>Tracheophyta</taxon>
        <taxon>Spermatophyta</taxon>
        <taxon>Magnoliopsida</taxon>
        <taxon>eudicotyledons</taxon>
        <taxon>Gunneridae</taxon>
        <taxon>Pentapetalae</taxon>
        <taxon>asterids</taxon>
        <taxon>lamiids</taxon>
        <taxon>Solanales</taxon>
        <taxon>Solanaceae</taxon>
        <taxon>Nicotianoideae</taxon>
        <taxon>Nicotianeae</taxon>
        <taxon>Nicotiana</taxon>
    </lineage>
</organism>
<evidence type="ECO:0000256" key="2">
    <source>
        <dbReference type="ARBA" id="ARBA00004191"/>
    </source>
</evidence>
<evidence type="ECO:0000256" key="6">
    <source>
        <dbReference type="RuleBase" id="RU363114"/>
    </source>
</evidence>
<sequence length="99" mass="11320">LTFLEALNELGPSTSRGYFISSCHSHHGIEIQSYWSYNNSPTLASKTIAEAVGDWFFGMSGFQGVYCPFLPLDMQKSSIEFRCCWPTYACDRLRLFFKL</sequence>
<dbReference type="Proteomes" id="UP000187609">
    <property type="component" value="Unassembled WGS sequence"/>
</dbReference>
<comment type="similarity">
    <text evidence="3 6">Belongs to the pectinacetylesterase family.</text>
</comment>
<evidence type="ECO:0000313" key="8">
    <source>
        <dbReference type="Proteomes" id="UP000187609"/>
    </source>
</evidence>
<dbReference type="Pfam" id="PF03283">
    <property type="entry name" value="PAE"/>
    <property type="match status" value="1"/>
</dbReference>
<keyword evidence="8" id="KW-1185">Reference proteome</keyword>
<evidence type="ECO:0000313" key="7">
    <source>
        <dbReference type="EMBL" id="OIT19419.1"/>
    </source>
</evidence>
<keyword evidence="4 6" id="KW-0134">Cell wall</keyword>